<evidence type="ECO:0008006" key="3">
    <source>
        <dbReference type="Google" id="ProtNLM"/>
    </source>
</evidence>
<gene>
    <name evidence="1" type="ordered locus">Hqrw_1527</name>
</gene>
<protein>
    <recommendedName>
        <fullName evidence="3">Small CPxCG-related zinc finger protein</fullName>
    </recommendedName>
</protein>
<reference evidence="1 2" key="1">
    <citation type="journal article" date="2011" name="PLoS ONE">
        <title>Haloquadratum walsbyi: limited diversity in a global pond.</title>
        <authorList>
            <person name="Dyall-Smith M."/>
            <person name="Pfeiffer F."/>
            <person name="Klee K."/>
            <person name="Palm P."/>
            <person name="Gross K."/>
            <person name="Schuster S.C."/>
            <person name="Rampp M."/>
            <person name="Oesterhelt D."/>
        </authorList>
    </citation>
    <scope>NUCLEOTIDE SEQUENCE [LARGE SCALE GENOMIC DNA]</scope>
    <source>
        <strain evidence="2">DSM 16854 / JCM 12705 / C23</strain>
    </source>
</reference>
<accession>G0LK46</accession>
<sequence length="51" mass="5738">MLGLRFFACNVCETVMAAPVEPSQCHDCHDEDIAEISEMLQSDAYFTRAQN</sequence>
<proteinExistence type="predicted"/>
<name>G0LK46_HALWC</name>
<organism evidence="1 2">
    <name type="scientific">Haloquadratum walsbyi (strain DSM 16854 / JCM 12705 / C23)</name>
    <dbReference type="NCBI Taxonomy" id="768065"/>
    <lineage>
        <taxon>Archaea</taxon>
        <taxon>Methanobacteriati</taxon>
        <taxon>Methanobacteriota</taxon>
        <taxon>Stenosarchaea group</taxon>
        <taxon>Halobacteria</taxon>
        <taxon>Halobacteriales</taxon>
        <taxon>Haloferacaceae</taxon>
        <taxon>Haloquadratum</taxon>
    </lineage>
</organism>
<dbReference type="KEGG" id="hwc:Hqrw_1527"/>
<dbReference type="HOGENOM" id="CLU_214688_0_0_2"/>
<evidence type="ECO:0000313" key="1">
    <source>
        <dbReference type="EMBL" id="CCC39472.1"/>
    </source>
</evidence>
<dbReference type="EMBL" id="FR746099">
    <property type="protein sequence ID" value="CCC39472.1"/>
    <property type="molecule type" value="Genomic_DNA"/>
</dbReference>
<dbReference type="AlphaFoldDB" id="G0LK46"/>
<dbReference type="Proteomes" id="UP000007954">
    <property type="component" value="Chromosome"/>
</dbReference>
<evidence type="ECO:0000313" key="2">
    <source>
        <dbReference type="Proteomes" id="UP000007954"/>
    </source>
</evidence>